<dbReference type="OrthoDB" id="2426074at2"/>
<dbReference type="Proteomes" id="UP000188184">
    <property type="component" value="Chromosome"/>
</dbReference>
<feature type="compositionally biased region" description="Basic residues" evidence="1">
    <location>
        <begin position="1"/>
        <end position="11"/>
    </location>
</feature>
<dbReference type="RefSeq" id="WP_077587761.1">
    <property type="nucleotide sequence ID" value="NZ_CP019640.1"/>
</dbReference>
<keyword evidence="2" id="KW-0812">Transmembrane</keyword>
<protein>
    <submittedName>
        <fullName evidence="3">Uncharacterized protein</fullName>
    </submittedName>
</protein>
<accession>A0A1Q2KUJ9</accession>
<dbReference type="KEGG" id="pmar:B0X71_01315"/>
<evidence type="ECO:0000256" key="1">
    <source>
        <dbReference type="SAM" id="MobiDB-lite"/>
    </source>
</evidence>
<evidence type="ECO:0000313" key="4">
    <source>
        <dbReference type="Proteomes" id="UP000188184"/>
    </source>
</evidence>
<gene>
    <name evidence="3" type="ORF">B0X71_01315</name>
</gene>
<keyword evidence="4" id="KW-1185">Reference proteome</keyword>
<name>A0A1Q2KUJ9_9BACL</name>
<organism evidence="3 4">
    <name type="scientific">Planococcus lenghuensis</name>
    <dbReference type="NCBI Taxonomy" id="2213202"/>
    <lineage>
        <taxon>Bacteria</taxon>
        <taxon>Bacillati</taxon>
        <taxon>Bacillota</taxon>
        <taxon>Bacilli</taxon>
        <taxon>Bacillales</taxon>
        <taxon>Caryophanaceae</taxon>
        <taxon>Planococcus</taxon>
    </lineage>
</organism>
<evidence type="ECO:0000256" key="2">
    <source>
        <dbReference type="SAM" id="Phobius"/>
    </source>
</evidence>
<reference evidence="3 4" key="1">
    <citation type="submission" date="2017-02" db="EMBL/GenBank/DDBJ databases">
        <title>The complete genomic sequence of a novel cold adapted crude oil-degrading bacterium Planococcus qaidamina Y42.</title>
        <authorList>
            <person name="Yang R."/>
        </authorList>
    </citation>
    <scope>NUCLEOTIDE SEQUENCE [LARGE SCALE GENOMIC DNA]</scope>
    <source>
        <strain evidence="3 4">Y42</strain>
    </source>
</reference>
<keyword evidence="2" id="KW-1133">Transmembrane helix</keyword>
<proteinExistence type="predicted"/>
<feature type="transmembrane region" description="Helical" evidence="2">
    <location>
        <begin position="49"/>
        <end position="68"/>
    </location>
</feature>
<dbReference type="EMBL" id="CP019640">
    <property type="protein sequence ID" value="AQQ51888.1"/>
    <property type="molecule type" value="Genomic_DNA"/>
</dbReference>
<evidence type="ECO:0000313" key="3">
    <source>
        <dbReference type="EMBL" id="AQQ51888.1"/>
    </source>
</evidence>
<dbReference type="AlphaFoldDB" id="A0A1Q2KUJ9"/>
<sequence length="228" mass="26523">MLNKRQRHFRKQMADIQKQQPQLNRADTYSYSHKKYDSEKKRVFYKRPAFQIGSAAGIVILTWNIYALSTYLPPWHTAQPDTVETSQVIKQQNIHAYIQESGEAESSLSRQLNELMQQFEQGTLTNKTVTDVQKGLPILQEVTQTSDIRLAALQSYYDDQFSLAYQVTDALQLSDASYIPIELQYVFIEIEKNTSRKQEVLAHIFESEDIPYKLHLDGSISYEYQSLR</sequence>
<keyword evidence="2" id="KW-0472">Membrane</keyword>
<feature type="region of interest" description="Disordered" evidence="1">
    <location>
        <begin position="1"/>
        <end position="24"/>
    </location>
</feature>